<proteinExistence type="predicted"/>
<protein>
    <recommendedName>
        <fullName evidence="3">Plastid lipid-associated protein/fibrillin conserved domain-containing protein</fullName>
    </recommendedName>
</protein>
<keyword evidence="2" id="KW-0934">Plastid</keyword>
<dbReference type="InterPro" id="IPR006843">
    <property type="entry name" value="PAP/fibrillin_dom"/>
</dbReference>
<dbReference type="EMBL" id="VWRR01000002">
    <property type="protein sequence ID" value="KAF6005050.1"/>
    <property type="molecule type" value="Genomic_DNA"/>
</dbReference>
<accession>A0A7J7IQN1</accession>
<dbReference type="GO" id="GO:0009536">
    <property type="term" value="C:plastid"/>
    <property type="evidence" value="ECO:0007669"/>
    <property type="project" value="UniProtKB-SubCell"/>
</dbReference>
<evidence type="ECO:0000259" key="3">
    <source>
        <dbReference type="Pfam" id="PF04755"/>
    </source>
</evidence>
<evidence type="ECO:0000256" key="2">
    <source>
        <dbReference type="ARBA" id="ARBA00022640"/>
    </source>
</evidence>
<dbReference type="PANTHER" id="PTHR31906">
    <property type="entry name" value="PLASTID-LIPID-ASSOCIATED PROTEIN 4, CHLOROPLASTIC-RELATED"/>
    <property type="match status" value="1"/>
</dbReference>
<name>A0A7J7IQN1_9RHOD</name>
<sequence>MGVFLTTPTREQAKQTLIERVKDIDMGRRGYSEALTRELDEQYIQPLERQNPTSVPTDSPLLDGRWRLIYTNSKNVLGLDRPSVARPVKDSIYQTIYLDRGEVINEERVLFGLLTNRVQAVFTPEPPRRVRVQFKTFQFGFLRVRAPARARGWLDVTYLDEDMRISRGNLANVFVLLRE</sequence>
<feature type="domain" description="Plastid lipid-associated protein/fibrillin conserved" evidence="3">
    <location>
        <begin position="12"/>
        <end position="138"/>
    </location>
</feature>
<dbReference type="OrthoDB" id="189024at2759"/>
<feature type="domain" description="Plastid lipid-associated protein/fibrillin conserved" evidence="3">
    <location>
        <begin position="148"/>
        <end position="176"/>
    </location>
</feature>
<evidence type="ECO:0000313" key="5">
    <source>
        <dbReference type="Proteomes" id="UP000530660"/>
    </source>
</evidence>
<comment type="subcellular location">
    <subcellularLocation>
        <location evidence="1">Plastid</location>
    </subcellularLocation>
</comment>
<comment type="caution">
    <text evidence="4">The sequence shown here is derived from an EMBL/GenBank/DDBJ whole genome shotgun (WGS) entry which is preliminary data.</text>
</comment>
<dbReference type="AlphaFoldDB" id="A0A7J7IQN1"/>
<gene>
    <name evidence="4" type="ORF">F1559_005004</name>
</gene>
<keyword evidence="5" id="KW-1185">Reference proteome</keyword>
<organism evidence="4 5">
    <name type="scientific">Cyanidiococcus yangmingshanensis</name>
    <dbReference type="NCBI Taxonomy" id="2690220"/>
    <lineage>
        <taxon>Eukaryota</taxon>
        <taxon>Rhodophyta</taxon>
        <taxon>Bangiophyceae</taxon>
        <taxon>Cyanidiales</taxon>
        <taxon>Cyanidiaceae</taxon>
        <taxon>Cyanidiococcus</taxon>
    </lineage>
</organism>
<dbReference type="Proteomes" id="UP000530660">
    <property type="component" value="Unassembled WGS sequence"/>
</dbReference>
<evidence type="ECO:0000256" key="1">
    <source>
        <dbReference type="ARBA" id="ARBA00004474"/>
    </source>
</evidence>
<evidence type="ECO:0000313" key="4">
    <source>
        <dbReference type="EMBL" id="KAF6005050.1"/>
    </source>
</evidence>
<dbReference type="Pfam" id="PF04755">
    <property type="entry name" value="PAP_fibrillin"/>
    <property type="match status" value="2"/>
</dbReference>
<dbReference type="InterPro" id="IPR039633">
    <property type="entry name" value="PAP"/>
</dbReference>
<reference evidence="4 5" key="1">
    <citation type="journal article" date="2020" name="J. Phycol.">
        <title>Comparative genome analysis reveals Cyanidiococcus gen. nov., a new extremophilic red algal genus sister to Cyanidioschyzon (Cyanidioschyzonaceae, Rhodophyta).</title>
        <authorList>
            <person name="Liu S.-L."/>
            <person name="Chiang Y.-R."/>
            <person name="Yoon H.S."/>
            <person name="Fu H.-Y."/>
        </authorList>
    </citation>
    <scope>NUCLEOTIDE SEQUENCE [LARGE SCALE GENOMIC DNA]</scope>
    <source>
        <strain evidence="4 5">THAL066</strain>
    </source>
</reference>